<proteinExistence type="predicted"/>
<dbReference type="KEGG" id="mrr:Moror_17389"/>
<name>V2XVA6_MONRO</name>
<dbReference type="EMBL" id="AWSO01000019">
    <property type="protein sequence ID" value="ESK97682.1"/>
    <property type="molecule type" value="Genomic_DNA"/>
</dbReference>
<dbReference type="HOGENOM" id="CLU_1960132_0_0_1"/>
<reference evidence="1 2" key="1">
    <citation type="journal article" date="2014" name="BMC Genomics">
        <title>Genome and secretome analysis of the hemibiotrophic fungal pathogen, Moniliophthora roreri, which causes frosty pod rot disease of cacao: mechanisms of the biotrophic and necrotrophic phases.</title>
        <authorList>
            <person name="Meinhardt L.W."/>
            <person name="Costa G.G.L."/>
            <person name="Thomazella D.P.T."/>
            <person name="Teixeira P.J.P.L."/>
            <person name="Carazzolle M.F."/>
            <person name="Schuster S.C."/>
            <person name="Carlson J.E."/>
            <person name="Guiltinan M.J."/>
            <person name="Mieczkowski P."/>
            <person name="Farmer A."/>
            <person name="Ramaraj T."/>
            <person name="Crozier J."/>
            <person name="Davis R.E."/>
            <person name="Shao J."/>
            <person name="Melnick R.L."/>
            <person name="Pereira G.A.G."/>
            <person name="Bailey B.A."/>
        </authorList>
    </citation>
    <scope>NUCLEOTIDE SEQUENCE [LARGE SCALE GENOMIC DNA]</scope>
    <source>
        <strain evidence="1 2">MCA 2997</strain>
    </source>
</reference>
<evidence type="ECO:0000313" key="2">
    <source>
        <dbReference type="Proteomes" id="UP000017559"/>
    </source>
</evidence>
<dbReference type="AlphaFoldDB" id="V2XVA6"/>
<sequence length="128" mass="14794">MTPITGLYRHFKNGYFDACGNDNDEKSKLEHGVQSRIRPVILAIIEAEDCSEVRWAQSPRVLELLATKSIDEMKWFMYDFGLSQVVTARSFKLEIDENFAEVRAFEGNMVATSCRFDSGAFRRFWIIL</sequence>
<organism evidence="1 2">
    <name type="scientific">Moniliophthora roreri (strain MCA 2997)</name>
    <name type="common">Cocoa frosty pod rot fungus</name>
    <name type="synonym">Crinipellis roreri</name>
    <dbReference type="NCBI Taxonomy" id="1381753"/>
    <lineage>
        <taxon>Eukaryota</taxon>
        <taxon>Fungi</taxon>
        <taxon>Dikarya</taxon>
        <taxon>Basidiomycota</taxon>
        <taxon>Agaricomycotina</taxon>
        <taxon>Agaricomycetes</taxon>
        <taxon>Agaricomycetidae</taxon>
        <taxon>Agaricales</taxon>
        <taxon>Marasmiineae</taxon>
        <taxon>Marasmiaceae</taxon>
        <taxon>Moniliophthora</taxon>
    </lineage>
</organism>
<evidence type="ECO:0000313" key="1">
    <source>
        <dbReference type="EMBL" id="ESK97682.1"/>
    </source>
</evidence>
<keyword evidence="2" id="KW-1185">Reference proteome</keyword>
<gene>
    <name evidence="1" type="ORF">Moror_17389</name>
</gene>
<protein>
    <submittedName>
        <fullName evidence="1">Uncharacterized protein</fullName>
    </submittedName>
</protein>
<comment type="caution">
    <text evidence="1">The sequence shown here is derived from an EMBL/GenBank/DDBJ whole genome shotgun (WGS) entry which is preliminary data.</text>
</comment>
<accession>V2XVA6</accession>
<dbReference type="Proteomes" id="UP000017559">
    <property type="component" value="Unassembled WGS sequence"/>
</dbReference>